<dbReference type="WBParaSite" id="Minc3s00320g10132">
    <property type="protein sequence ID" value="Minc3s00320g10132"/>
    <property type="gene ID" value="Minc3s00320g10132"/>
</dbReference>
<name>A0A914L8D7_MELIC</name>
<protein>
    <submittedName>
        <fullName evidence="2">Uncharacterized protein</fullName>
    </submittedName>
</protein>
<keyword evidence="1" id="KW-1185">Reference proteome</keyword>
<organism evidence="1 2">
    <name type="scientific">Meloidogyne incognita</name>
    <name type="common">Southern root-knot nematode worm</name>
    <name type="synonym">Oxyuris incognita</name>
    <dbReference type="NCBI Taxonomy" id="6306"/>
    <lineage>
        <taxon>Eukaryota</taxon>
        <taxon>Metazoa</taxon>
        <taxon>Ecdysozoa</taxon>
        <taxon>Nematoda</taxon>
        <taxon>Chromadorea</taxon>
        <taxon>Rhabditida</taxon>
        <taxon>Tylenchina</taxon>
        <taxon>Tylenchomorpha</taxon>
        <taxon>Tylenchoidea</taxon>
        <taxon>Meloidogynidae</taxon>
        <taxon>Meloidogyninae</taxon>
        <taxon>Meloidogyne</taxon>
        <taxon>Meloidogyne incognita group</taxon>
    </lineage>
</organism>
<evidence type="ECO:0000313" key="2">
    <source>
        <dbReference type="WBParaSite" id="Minc3s00320g10132"/>
    </source>
</evidence>
<dbReference type="AlphaFoldDB" id="A0A914L8D7"/>
<dbReference type="Proteomes" id="UP000887563">
    <property type="component" value="Unplaced"/>
</dbReference>
<proteinExistence type="predicted"/>
<sequence>MHVWSLYFFKISKGMGVGSLMLNLDACFKTMLTYKNSKSQFLRVLAFTTTLRSNLQR</sequence>
<evidence type="ECO:0000313" key="1">
    <source>
        <dbReference type="Proteomes" id="UP000887563"/>
    </source>
</evidence>
<reference evidence="2" key="1">
    <citation type="submission" date="2022-11" db="UniProtKB">
        <authorList>
            <consortium name="WormBaseParasite"/>
        </authorList>
    </citation>
    <scope>IDENTIFICATION</scope>
</reference>
<accession>A0A914L8D7</accession>